<proteinExistence type="inferred from homology"/>
<comment type="catalytic activity">
    <reaction evidence="9">
        <text>4-CDP-2-C-methyl-D-erythritol + ATP = 4-CDP-2-C-methyl-D-erythritol 2-phosphate + ADP + H(+)</text>
        <dbReference type="Rhea" id="RHEA:18437"/>
        <dbReference type="ChEBI" id="CHEBI:15378"/>
        <dbReference type="ChEBI" id="CHEBI:30616"/>
        <dbReference type="ChEBI" id="CHEBI:57823"/>
        <dbReference type="ChEBI" id="CHEBI:57919"/>
        <dbReference type="ChEBI" id="CHEBI:456216"/>
        <dbReference type="EC" id="2.7.1.148"/>
    </reaction>
</comment>
<dbReference type="AlphaFoldDB" id="A0A5B9PDU1"/>
<evidence type="ECO:0000256" key="1">
    <source>
        <dbReference type="ARBA" id="ARBA00009684"/>
    </source>
</evidence>
<sequence>MKIRHLGQDGRSIRIATPAKLNLFFELLGKRGDGFHEVETVMSTVSLFDDLQFSARDDGLLRLSIFQEGCTATESIPDDDRNLILKSMSRLRDRHGSKDLGCDVFLRKRIPSAAGLGGASGNAAGALLAANWIWKLGLTPEQLDSAAAEIGSDVPFFFHGGSCLCTGRGEVIESKNVPSGMAIVIAKPDTGLSTAAVYGKCSVPHQPKNSDAVLRELQMGRWNRVGENLFNRLEEFAMSMTPAIGKLKDTFDRLDCVGHQMSGSGSSYFGIFRNAADAHRAAKIATLETGSTIFACSTLGQEGTFRALVETG</sequence>
<dbReference type="PIRSF" id="PIRSF010376">
    <property type="entry name" value="IspE"/>
    <property type="match status" value="1"/>
</dbReference>
<dbReference type="GO" id="GO:0016114">
    <property type="term" value="P:terpenoid biosynthetic process"/>
    <property type="evidence" value="ECO:0007669"/>
    <property type="project" value="UniProtKB-UniRule"/>
</dbReference>
<evidence type="ECO:0000256" key="6">
    <source>
        <dbReference type="ARBA" id="ARBA00022777"/>
    </source>
</evidence>
<evidence type="ECO:0000313" key="13">
    <source>
        <dbReference type="Proteomes" id="UP000322214"/>
    </source>
</evidence>
<dbReference type="PANTHER" id="PTHR43527:SF2">
    <property type="entry name" value="4-DIPHOSPHOCYTIDYL-2-C-METHYL-D-ERYTHRITOL KINASE, CHLOROPLASTIC"/>
    <property type="match status" value="1"/>
</dbReference>
<dbReference type="GO" id="GO:0019288">
    <property type="term" value="P:isopentenyl diphosphate biosynthetic process, methylerythritol 4-phosphate pathway"/>
    <property type="evidence" value="ECO:0007669"/>
    <property type="project" value="UniProtKB-UniRule"/>
</dbReference>
<keyword evidence="6 9" id="KW-0418">Kinase</keyword>
<dbReference type="InterPro" id="IPR014721">
    <property type="entry name" value="Ribsml_uS5_D2-typ_fold_subgr"/>
</dbReference>
<keyword evidence="13" id="KW-1185">Reference proteome</keyword>
<dbReference type="InterPro" id="IPR013750">
    <property type="entry name" value="GHMP_kinase_C_dom"/>
</dbReference>
<comment type="similarity">
    <text evidence="1 9">Belongs to the GHMP kinase family. IspE subfamily.</text>
</comment>
<dbReference type="PANTHER" id="PTHR43527">
    <property type="entry name" value="4-DIPHOSPHOCYTIDYL-2-C-METHYL-D-ERYTHRITOL KINASE, CHLOROPLASTIC"/>
    <property type="match status" value="1"/>
</dbReference>
<organism evidence="12 13">
    <name type="scientific">Mariniblastus fucicola</name>
    <dbReference type="NCBI Taxonomy" id="980251"/>
    <lineage>
        <taxon>Bacteria</taxon>
        <taxon>Pseudomonadati</taxon>
        <taxon>Planctomycetota</taxon>
        <taxon>Planctomycetia</taxon>
        <taxon>Pirellulales</taxon>
        <taxon>Pirellulaceae</taxon>
        <taxon>Mariniblastus</taxon>
    </lineage>
</organism>
<evidence type="ECO:0000256" key="7">
    <source>
        <dbReference type="ARBA" id="ARBA00022840"/>
    </source>
</evidence>
<keyword evidence="9" id="KW-0414">Isoprene biosynthesis</keyword>
<feature type="active site" evidence="9">
    <location>
        <position position="20"/>
    </location>
</feature>
<dbReference type="RefSeq" id="WP_075081788.1">
    <property type="nucleotide sequence ID" value="NZ_CP042912.1"/>
</dbReference>
<keyword evidence="4 9" id="KW-0808">Transferase</keyword>
<dbReference type="HAMAP" id="MF_00061">
    <property type="entry name" value="IspE"/>
    <property type="match status" value="1"/>
</dbReference>
<evidence type="ECO:0000256" key="3">
    <source>
        <dbReference type="ARBA" id="ARBA00017473"/>
    </source>
</evidence>
<reference evidence="12 13" key="1">
    <citation type="submission" date="2019-08" db="EMBL/GenBank/DDBJ databases">
        <title>Deep-cultivation of Planctomycetes and their phenomic and genomic characterization uncovers novel biology.</title>
        <authorList>
            <person name="Wiegand S."/>
            <person name="Jogler M."/>
            <person name="Boedeker C."/>
            <person name="Pinto D."/>
            <person name="Vollmers J."/>
            <person name="Rivas-Marin E."/>
            <person name="Kohn T."/>
            <person name="Peeters S.H."/>
            <person name="Heuer A."/>
            <person name="Rast P."/>
            <person name="Oberbeckmann S."/>
            <person name="Bunk B."/>
            <person name="Jeske O."/>
            <person name="Meyerdierks A."/>
            <person name="Storesund J.E."/>
            <person name="Kallscheuer N."/>
            <person name="Luecker S."/>
            <person name="Lage O.M."/>
            <person name="Pohl T."/>
            <person name="Merkel B.J."/>
            <person name="Hornburger P."/>
            <person name="Mueller R.-W."/>
            <person name="Bruemmer F."/>
            <person name="Labrenz M."/>
            <person name="Spormann A.M."/>
            <person name="Op den Camp H."/>
            <person name="Overmann J."/>
            <person name="Amann R."/>
            <person name="Jetten M.S.M."/>
            <person name="Mascher T."/>
            <person name="Medema M.H."/>
            <person name="Devos D.P."/>
            <person name="Kaster A.-K."/>
            <person name="Ovreas L."/>
            <person name="Rohde M."/>
            <person name="Galperin M.Y."/>
            <person name="Jogler C."/>
        </authorList>
    </citation>
    <scope>NUCLEOTIDE SEQUENCE [LARGE SCALE GENOMIC DNA]</scope>
    <source>
        <strain evidence="12 13">FC18</strain>
    </source>
</reference>
<dbReference type="SUPFAM" id="SSF55060">
    <property type="entry name" value="GHMP Kinase, C-terminal domain"/>
    <property type="match status" value="1"/>
</dbReference>
<dbReference type="GO" id="GO:0005524">
    <property type="term" value="F:ATP binding"/>
    <property type="evidence" value="ECO:0007669"/>
    <property type="project" value="UniProtKB-UniRule"/>
</dbReference>
<dbReference type="InterPro" id="IPR036554">
    <property type="entry name" value="GHMP_kinase_C_sf"/>
</dbReference>
<dbReference type="UniPathway" id="UPA00056">
    <property type="reaction ID" value="UER00094"/>
</dbReference>
<evidence type="ECO:0000256" key="4">
    <source>
        <dbReference type="ARBA" id="ARBA00022679"/>
    </source>
</evidence>
<evidence type="ECO:0000256" key="9">
    <source>
        <dbReference type="HAMAP-Rule" id="MF_00061"/>
    </source>
</evidence>
<feature type="active site" evidence="9">
    <location>
        <position position="153"/>
    </location>
</feature>
<evidence type="ECO:0000313" key="12">
    <source>
        <dbReference type="EMBL" id="QEG21201.1"/>
    </source>
</evidence>
<gene>
    <name evidence="9 12" type="primary">ispE</name>
    <name evidence="12" type="ORF">MFFC18_10560</name>
</gene>
<evidence type="ECO:0000259" key="10">
    <source>
        <dbReference type="Pfam" id="PF00288"/>
    </source>
</evidence>
<dbReference type="Pfam" id="PF00288">
    <property type="entry name" value="GHMP_kinases_N"/>
    <property type="match status" value="1"/>
</dbReference>
<dbReference type="InterPro" id="IPR006204">
    <property type="entry name" value="GHMP_kinase_N_dom"/>
</dbReference>
<feature type="domain" description="GHMP kinase N-terminal" evidence="10">
    <location>
        <begin position="82"/>
        <end position="161"/>
    </location>
</feature>
<dbReference type="OrthoDB" id="9809438at2"/>
<keyword evidence="7 9" id="KW-0067">ATP-binding</keyword>
<name>A0A5B9PDU1_9BACT</name>
<dbReference type="Pfam" id="PF08544">
    <property type="entry name" value="GHMP_kinases_C"/>
    <property type="match status" value="1"/>
</dbReference>
<dbReference type="InterPro" id="IPR020568">
    <property type="entry name" value="Ribosomal_Su5_D2-typ_SF"/>
</dbReference>
<dbReference type="EMBL" id="CP042912">
    <property type="protein sequence ID" value="QEG21201.1"/>
    <property type="molecule type" value="Genomic_DNA"/>
</dbReference>
<dbReference type="Proteomes" id="UP000322214">
    <property type="component" value="Chromosome"/>
</dbReference>
<dbReference type="STRING" id="980251.GCA_001642875_01884"/>
<protein>
    <recommendedName>
        <fullName evidence="3 9">4-diphosphocytidyl-2-C-methyl-D-erythritol kinase</fullName>
        <shortName evidence="9">CMK</shortName>
        <ecNumber evidence="2 9">2.7.1.148</ecNumber>
    </recommendedName>
    <alternativeName>
        <fullName evidence="8 9">4-(cytidine-5'-diphospho)-2-C-methyl-D-erythritol kinase</fullName>
    </alternativeName>
</protein>
<dbReference type="EC" id="2.7.1.148" evidence="2 9"/>
<feature type="domain" description="GHMP kinase C-terminal" evidence="11">
    <location>
        <begin position="216"/>
        <end position="283"/>
    </location>
</feature>
<accession>A0A5B9PDU1</accession>
<dbReference type="NCBIfam" id="TIGR00154">
    <property type="entry name" value="ispE"/>
    <property type="match status" value="1"/>
</dbReference>
<evidence type="ECO:0000256" key="5">
    <source>
        <dbReference type="ARBA" id="ARBA00022741"/>
    </source>
</evidence>
<dbReference type="SUPFAM" id="SSF54211">
    <property type="entry name" value="Ribosomal protein S5 domain 2-like"/>
    <property type="match status" value="1"/>
</dbReference>
<evidence type="ECO:0000256" key="2">
    <source>
        <dbReference type="ARBA" id="ARBA00012052"/>
    </source>
</evidence>
<keyword evidence="5 9" id="KW-0547">Nucleotide-binding</keyword>
<evidence type="ECO:0000256" key="8">
    <source>
        <dbReference type="ARBA" id="ARBA00032554"/>
    </source>
</evidence>
<comment type="function">
    <text evidence="9">Catalyzes the phosphorylation of the position 2 hydroxy group of 4-diphosphocytidyl-2C-methyl-D-erythritol.</text>
</comment>
<evidence type="ECO:0000259" key="11">
    <source>
        <dbReference type="Pfam" id="PF08544"/>
    </source>
</evidence>
<feature type="binding site" evidence="9">
    <location>
        <begin position="111"/>
        <end position="121"/>
    </location>
    <ligand>
        <name>ATP</name>
        <dbReference type="ChEBI" id="CHEBI:30616"/>
    </ligand>
</feature>
<dbReference type="GO" id="GO:0050515">
    <property type="term" value="F:4-(cytidine 5'-diphospho)-2-C-methyl-D-erythritol kinase activity"/>
    <property type="evidence" value="ECO:0007669"/>
    <property type="project" value="UniProtKB-UniRule"/>
</dbReference>
<dbReference type="Gene3D" id="3.30.230.10">
    <property type="match status" value="1"/>
</dbReference>
<dbReference type="Gene3D" id="3.30.70.890">
    <property type="entry name" value="GHMP kinase, C-terminal domain"/>
    <property type="match status" value="1"/>
</dbReference>
<comment type="pathway">
    <text evidence="9">Isoprenoid biosynthesis; isopentenyl diphosphate biosynthesis via DXP pathway; isopentenyl diphosphate from 1-deoxy-D-xylulose 5-phosphate: step 3/6.</text>
</comment>
<dbReference type="KEGG" id="mff:MFFC18_10560"/>
<dbReference type="InterPro" id="IPR004424">
    <property type="entry name" value="IspE"/>
</dbReference>